<dbReference type="GO" id="GO:0008080">
    <property type="term" value="F:N-acetyltransferase activity"/>
    <property type="evidence" value="ECO:0007669"/>
    <property type="project" value="InterPro"/>
</dbReference>
<dbReference type="PANTHER" id="PTHR13947">
    <property type="entry name" value="GNAT FAMILY N-ACETYLTRANSFERASE"/>
    <property type="match status" value="1"/>
</dbReference>
<dbReference type="Gene3D" id="3.40.630.30">
    <property type="match status" value="1"/>
</dbReference>
<feature type="domain" description="N-acetyltransferase" evidence="2">
    <location>
        <begin position="9"/>
        <end position="139"/>
    </location>
</feature>
<dbReference type="CDD" id="cd04301">
    <property type="entry name" value="NAT_SF"/>
    <property type="match status" value="1"/>
</dbReference>
<dbReference type="InterPro" id="IPR000182">
    <property type="entry name" value="GNAT_dom"/>
</dbReference>
<keyword evidence="1 3" id="KW-0808">Transferase</keyword>
<evidence type="ECO:0000313" key="4">
    <source>
        <dbReference type="Proteomes" id="UP000602510"/>
    </source>
</evidence>
<proteinExistence type="predicted"/>
<accession>A0A833SMF3</accession>
<dbReference type="PANTHER" id="PTHR13947:SF37">
    <property type="entry name" value="LD18367P"/>
    <property type="match status" value="1"/>
</dbReference>
<dbReference type="Proteomes" id="UP000602510">
    <property type="component" value="Unassembled WGS sequence"/>
</dbReference>
<dbReference type="InterPro" id="IPR016181">
    <property type="entry name" value="Acyl_CoA_acyltransferase"/>
</dbReference>
<dbReference type="SUPFAM" id="SSF55729">
    <property type="entry name" value="Acyl-CoA N-acyltransferases (Nat)"/>
    <property type="match status" value="1"/>
</dbReference>
<organism evidence="3 4">
    <name type="scientific">Phytophthora infestans</name>
    <name type="common">Potato late blight agent</name>
    <name type="synonym">Botrytis infestans</name>
    <dbReference type="NCBI Taxonomy" id="4787"/>
    <lineage>
        <taxon>Eukaryota</taxon>
        <taxon>Sar</taxon>
        <taxon>Stramenopiles</taxon>
        <taxon>Oomycota</taxon>
        <taxon>Peronosporomycetes</taxon>
        <taxon>Peronosporales</taxon>
        <taxon>Peronosporaceae</taxon>
        <taxon>Phytophthora</taxon>
    </lineage>
</organism>
<protein>
    <submittedName>
        <fullName evidence="3">Acetyltransferase (GNAT) family</fullName>
    </submittedName>
</protein>
<sequence>MAVEPSTVITVRQYRPEDHSQVTRIYVEGLMAADPNPEYRHLWEELLRKDLTNDLADIEGSHMAPDGGIIGLQRESNAVGQIRRVYVSPTFQRMSVGRKMIAKVERWAKKNGIKTLYLTTNANSTKSQAFYAALGLQQS</sequence>
<evidence type="ECO:0000313" key="3">
    <source>
        <dbReference type="EMBL" id="KAF4030355.1"/>
    </source>
</evidence>
<gene>
    <name evidence="3" type="ORF">GN244_ATG17847</name>
</gene>
<dbReference type="Pfam" id="PF00583">
    <property type="entry name" value="Acetyltransf_1"/>
    <property type="match status" value="1"/>
</dbReference>
<reference evidence="3" key="1">
    <citation type="submission" date="2020-04" db="EMBL/GenBank/DDBJ databases">
        <title>Hybrid Assembly of Korean Phytophthora infestans isolates.</title>
        <authorList>
            <person name="Prokchorchik M."/>
            <person name="Lee Y."/>
            <person name="Seo J."/>
            <person name="Cho J.-H."/>
            <person name="Park Y.-E."/>
            <person name="Jang D.-C."/>
            <person name="Im J.-S."/>
            <person name="Choi J.-G."/>
            <person name="Park H.-J."/>
            <person name="Lee G.-B."/>
            <person name="Lee Y.-G."/>
            <person name="Hong S.-Y."/>
            <person name="Cho K."/>
            <person name="Sohn K.H."/>
        </authorList>
    </citation>
    <scope>NUCLEOTIDE SEQUENCE</scope>
    <source>
        <strain evidence="3">KR_1_A1</strain>
    </source>
</reference>
<evidence type="ECO:0000256" key="1">
    <source>
        <dbReference type="ARBA" id="ARBA00022679"/>
    </source>
</evidence>
<dbReference type="AlphaFoldDB" id="A0A833SMF3"/>
<dbReference type="InterPro" id="IPR050769">
    <property type="entry name" value="NAT_camello-type"/>
</dbReference>
<name>A0A833SMF3_PHYIN</name>
<keyword evidence="4" id="KW-1185">Reference proteome</keyword>
<comment type="caution">
    <text evidence="3">The sequence shown here is derived from an EMBL/GenBank/DDBJ whole genome shotgun (WGS) entry which is preliminary data.</text>
</comment>
<dbReference type="EMBL" id="WSZM01000692">
    <property type="protein sequence ID" value="KAF4030355.1"/>
    <property type="molecule type" value="Genomic_DNA"/>
</dbReference>
<evidence type="ECO:0000259" key="2">
    <source>
        <dbReference type="PROSITE" id="PS51186"/>
    </source>
</evidence>
<dbReference type="PROSITE" id="PS51186">
    <property type="entry name" value="GNAT"/>
    <property type="match status" value="1"/>
</dbReference>